<name>A0ABY1QSM2_9SPHN</name>
<reference evidence="1 2" key="1">
    <citation type="submission" date="2017-05" db="EMBL/GenBank/DDBJ databases">
        <authorList>
            <person name="Varghese N."/>
            <person name="Submissions S."/>
        </authorList>
    </citation>
    <scope>NUCLEOTIDE SEQUENCE [LARGE SCALE GENOMIC DNA]</scope>
    <source>
        <strain evidence="1 2">SM16</strain>
    </source>
</reference>
<proteinExistence type="predicted"/>
<protein>
    <submittedName>
        <fullName evidence="1">2-haloacid dehalogenase</fullName>
    </submittedName>
</protein>
<dbReference type="Gene3D" id="3.40.50.1000">
    <property type="entry name" value="HAD superfamily/HAD-like"/>
    <property type="match status" value="1"/>
</dbReference>
<dbReference type="PANTHER" id="PTHR43611:SF3">
    <property type="entry name" value="FLAVIN MONONUCLEOTIDE HYDROLASE 1, CHLOROPLATIC"/>
    <property type="match status" value="1"/>
</dbReference>
<dbReference type="EMBL" id="FXUI01000010">
    <property type="protein sequence ID" value="SMP78110.1"/>
    <property type="molecule type" value="Genomic_DNA"/>
</dbReference>
<dbReference type="PRINTS" id="PR00413">
    <property type="entry name" value="HADHALOGNASE"/>
</dbReference>
<dbReference type="SFLD" id="SFLDG01129">
    <property type="entry name" value="C1.5:_HAD__Beta-PGM__Phosphata"/>
    <property type="match status" value="1"/>
</dbReference>
<comment type="caution">
    <text evidence="1">The sequence shown here is derived from an EMBL/GenBank/DDBJ whole genome shotgun (WGS) entry which is preliminary data.</text>
</comment>
<organism evidence="1 2">
    <name type="scientific">Novosphingobium panipatense</name>
    <dbReference type="NCBI Taxonomy" id="428991"/>
    <lineage>
        <taxon>Bacteria</taxon>
        <taxon>Pseudomonadati</taxon>
        <taxon>Pseudomonadota</taxon>
        <taxon>Alphaproteobacteria</taxon>
        <taxon>Sphingomonadales</taxon>
        <taxon>Sphingomonadaceae</taxon>
        <taxon>Novosphingobium</taxon>
    </lineage>
</organism>
<evidence type="ECO:0000313" key="2">
    <source>
        <dbReference type="Proteomes" id="UP001157910"/>
    </source>
</evidence>
<dbReference type="Pfam" id="PF00702">
    <property type="entry name" value="Hydrolase"/>
    <property type="match status" value="1"/>
</dbReference>
<dbReference type="Proteomes" id="UP001157910">
    <property type="component" value="Unassembled WGS sequence"/>
</dbReference>
<dbReference type="SUPFAM" id="SSF56784">
    <property type="entry name" value="HAD-like"/>
    <property type="match status" value="1"/>
</dbReference>
<dbReference type="NCBIfam" id="TIGR01549">
    <property type="entry name" value="HAD-SF-IA-v1"/>
    <property type="match status" value="1"/>
</dbReference>
<dbReference type="InterPro" id="IPR036412">
    <property type="entry name" value="HAD-like_sf"/>
</dbReference>
<dbReference type="NCBIfam" id="TIGR01509">
    <property type="entry name" value="HAD-SF-IA-v3"/>
    <property type="match status" value="1"/>
</dbReference>
<dbReference type="CDD" id="cd02603">
    <property type="entry name" value="HAD_sEH-N_like"/>
    <property type="match status" value="1"/>
</dbReference>
<accession>A0ABY1QSM2</accession>
<gene>
    <name evidence="1" type="ORF">SAMN06296065_11089</name>
</gene>
<dbReference type="PANTHER" id="PTHR43611">
    <property type="entry name" value="ALPHA-D-GLUCOSE 1-PHOSPHATE PHOSPHATASE"/>
    <property type="match status" value="1"/>
</dbReference>
<dbReference type="SFLD" id="SFLDS00003">
    <property type="entry name" value="Haloacid_Dehalogenase"/>
    <property type="match status" value="1"/>
</dbReference>
<dbReference type="InterPro" id="IPR023214">
    <property type="entry name" value="HAD_sf"/>
</dbReference>
<keyword evidence="2" id="KW-1185">Reference proteome</keyword>
<evidence type="ECO:0000313" key="1">
    <source>
        <dbReference type="EMBL" id="SMP78110.1"/>
    </source>
</evidence>
<dbReference type="InterPro" id="IPR006439">
    <property type="entry name" value="HAD-SF_hydro_IA"/>
</dbReference>
<sequence>MYEAPAIRGGLVMSAIHPVHPPVEAVVFDVGKVLIEWDMRLLFAKLIDDEERLDWFLANVVTQDWHFEHDAGRELAEMVAARKAEFPGHDALLDAYATRFAETIPGNIPGSHEIVRELAGNGVPLFAITNFASPFWHGYRAGESLFDLFRDIVVSGDEKIAKPDPRIFDLACRRFGHAPAAMLFIDDNAANIASARALGWQVHHFHDAEALRADLAARGLLRPETADHAAAAVAE</sequence>